<evidence type="ECO:0000313" key="1">
    <source>
        <dbReference type="EMBL" id="MDP9863279.1"/>
    </source>
</evidence>
<dbReference type="SUPFAM" id="SSF160424">
    <property type="entry name" value="BH3703-like"/>
    <property type="match status" value="1"/>
</dbReference>
<proteinExistence type="predicted"/>
<name>A0ABT9R228_9ACTN</name>
<dbReference type="InterPro" id="IPR036170">
    <property type="entry name" value="YezG-like_sf"/>
</dbReference>
<organism evidence="1 2">
    <name type="scientific">Streptosporangium brasiliense</name>
    <dbReference type="NCBI Taxonomy" id="47480"/>
    <lineage>
        <taxon>Bacteria</taxon>
        <taxon>Bacillati</taxon>
        <taxon>Actinomycetota</taxon>
        <taxon>Actinomycetes</taxon>
        <taxon>Streptosporangiales</taxon>
        <taxon>Streptosporangiaceae</taxon>
        <taxon>Streptosporangium</taxon>
    </lineage>
</organism>
<keyword evidence="2" id="KW-1185">Reference proteome</keyword>
<dbReference type="RefSeq" id="WP_306860014.1">
    <property type="nucleotide sequence ID" value="NZ_JAUSRB010000002.1"/>
</dbReference>
<dbReference type="EMBL" id="JAUSRB010000002">
    <property type="protein sequence ID" value="MDP9863279.1"/>
    <property type="molecule type" value="Genomic_DNA"/>
</dbReference>
<sequence>MSFDHAHELCIEIGRAVKAGAPDGWQEVDVHRCQLGTFSTTVVTYQMADGSQQIRPAEGIDDLFHQLKVAEYKPGEGTWSVCRLGYSPRGKSYNSMMSTFDGESPFAQGIEVPAPAYVEELTMFPRKSALIPPWMIAAWPEDVLLPEPSSTPTSPADRELGLAEPPLGTMVVRTVGRDDGPELIVLGMAEHEDGTGNALIFMVSTEEPDKQEAEADMDTYCIVREDQAGTTYGGVTHCEIASGRLTLHFTEEAAKELHVEPVLRADLQIGDESVELLRSSLRKILLSGCHDQHPYRMQL</sequence>
<protein>
    <submittedName>
        <fullName evidence="1">Uncharacterized protein</fullName>
    </submittedName>
</protein>
<gene>
    <name evidence="1" type="ORF">J2S55_002545</name>
</gene>
<evidence type="ECO:0000313" key="2">
    <source>
        <dbReference type="Proteomes" id="UP001230426"/>
    </source>
</evidence>
<dbReference type="Proteomes" id="UP001230426">
    <property type="component" value="Unassembled WGS sequence"/>
</dbReference>
<reference evidence="1 2" key="1">
    <citation type="submission" date="2023-07" db="EMBL/GenBank/DDBJ databases">
        <title>Sequencing the genomes of 1000 actinobacteria strains.</title>
        <authorList>
            <person name="Klenk H.-P."/>
        </authorList>
    </citation>
    <scope>NUCLEOTIDE SEQUENCE [LARGE SCALE GENOMIC DNA]</scope>
    <source>
        <strain evidence="1 2">DSM 44109</strain>
    </source>
</reference>
<accession>A0ABT9R228</accession>
<dbReference type="InterPro" id="IPR028962">
    <property type="entry name" value="Imm10"/>
</dbReference>
<comment type="caution">
    <text evidence="1">The sequence shown here is derived from an EMBL/GenBank/DDBJ whole genome shotgun (WGS) entry which is preliminary data.</text>
</comment>
<dbReference type="Pfam" id="PF15588">
    <property type="entry name" value="Imm10"/>
    <property type="match status" value="1"/>
</dbReference>